<dbReference type="Proteomes" id="UP000293902">
    <property type="component" value="Chromosome"/>
</dbReference>
<reference evidence="4 7" key="2">
    <citation type="submission" date="2019-02" db="EMBL/GenBank/DDBJ databases">
        <title>Complete genome sequence of Desulfobacter hydrogenophilus AcRS1.</title>
        <authorList>
            <person name="Marietou A."/>
            <person name="Lund M.B."/>
            <person name="Marshall I.P.G."/>
            <person name="Schreiber L."/>
            <person name="Jorgensen B."/>
        </authorList>
    </citation>
    <scope>NUCLEOTIDE SEQUENCE [LARGE SCALE GENOMIC DNA]</scope>
    <source>
        <strain evidence="4 7">AcRS1</strain>
    </source>
</reference>
<organism evidence="5 6">
    <name type="scientific">Desulfobacter hydrogenophilus</name>
    <dbReference type="NCBI Taxonomy" id="2291"/>
    <lineage>
        <taxon>Bacteria</taxon>
        <taxon>Pseudomonadati</taxon>
        <taxon>Thermodesulfobacteriota</taxon>
        <taxon>Desulfobacteria</taxon>
        <taxon>Desulfobacterales</taxon>
        <taxon>Desulfobacteraceae</taxon>
        <taxon>Desulfobacter</taxon>
    </lineage>
</organism>
<dbReference type="PANTHER" id="PTHR38133">
    <property type="entry name" value="SLR1429 PROTEIN"/>
    <property type="match status" value="1"/>
</dbReference>
<evidence type="ECO:0000256" key="2">
    <source>
        <dbReference type="SAM" id="MobiDB-lite"/>
    </source>
</evidence>
<dbReference type="RefSeq" id="WP_111955411.1">
    <property type="nucleotide sequence ID" value="NZ_CP036313.1"/>
</dbReference>
<dbReference type="OrthoDB" id="188274at2"/>
<protein>
    <recommendedName>
        <fullName evidence="3">SWIM-type domain-containing protein</fullName>
    </recommendedName>
</protein>
<evidence type="ECO:0000313" key="4">
    <source>
        <dbReference type="EMBL" id="QBH11907.1"/>
    </source>
</evidence>
<evidence type="ECO:0000313" key="6">
    <source>
        <dbReference type="Proteomes" id="UP000248798"/>
    </source>
</evidence>
<keyword evidence="1" id="KW-0863">Zinc-finger</keyword>
<reference evidence="5 6" key="1">
    <citation type="submission" date="2018-06" db="EMBL/GenBank/DDBJ databases">
        <title>Complete Genome Sequence of Desulfobacter hydrogenophilus (DSM3380).</title>
        <authorList>
            <person name="Marietou A."/>
            <person name="Schreiber L."/>
            <person name="Marshall I."/>
            <person name="Jorgensen B."/>
        </authorList>
    </citation>
    <scope>NUCLEOTIDE SEQUENCE [LARGE SCALE GENOMIC DNA]</scope>
    <source>
        <strain evidence="5 6">DSM 3380</strain>
    </source>
</reference>
<evidence type="ECO:0000259" key="3">
    <source>
        <dbReference type="PROSITE" id="PS50966"/>
    </source>
</evidence>
<dbReference type="EMBL" id="QLNI01000013">
    <property type="protein sequence ID" value="RAM02549.1"/>
    <property type="molecule type" value="Genomic_DNA"/>
</dbReference>
<dbReference type="EMBL" id="CP036313">
    <property type="protein sequence ID" value="QBH11907.1"/>
    <property type="molecule type" value="Genomic_DNA"/>
</dbReference>
<gene>
    <name evidence="5" type="ORF">DO021_07845</name>
    <name evidence="4" type="ORF">EYB58_02580</name>
</gene>
<dbReference type="InterPro" id="IPR007527">
    <property type="entry name" value="Znf_SWIM"/>
</dbReference>
<dbReference type="AlphaFoldDB" id="A0A328FE05"/>
<dbReference type="PANTHER" id="PTHR38133:SF1">
    <property type="entry name" value="SLR1429 PROTEIN"/>
    <property type="match status" value="1"/>
</dbReference>
<feature type="domain" description="SWIM-type" evidence="3">
    <location>
        <begin position="146"/>
        <end position="181"/>
    </location>
</feature>
<evidence type="ECO:0000256" key="1">
    <source>
        <dbReference type="PROSITE-ProRule" id="PRU00325"/>
    </source>
</evidence>
<name>A0A328FE05_9BACT</name>
<dbReference type="PROSITE" id="PS50966">
    <property type="entry name" value="ZF_SWIM"/>
    <property type="match status" value="1"/>
</dbReference>
<dbReference type="Pfam" id="PF04434">
    <property type="entry name" value="SWIM"/>
    <property type="match status" value="1"/>
</dbReference>
<keyword evidence="7" id="KW-1185">Reference proteome</keyword>
<evidence type="ECO:0000313" key="5">
    <source>
        <dbReference type="EMBL" id="RAM02549.1"/>
    </source>
</evidence>
<dbReference type="Proteomes" id="UP000248798">
    <property type="component" value="Unassembled WGS sequence"/>
</dbReference>
<evidence type="ECO:0000313" key="7">
    <source>
        <dbReference type="Proteomes" id="UP000293902"/>
    </source>
</evidence>
<sequence>MYYGYPKYVSVAEKQAKAEKKLAALKKKNPGIQPVVIEGRTLAKTWWGKAWNKNLERYADYANRIGRGRSYVRHGTVLDLQIQPGKVSGLVMGGAASPYRITITIKPIPQKQWQYIKDQCKGEMEGIKQLMAGKFPKALEDLFTQKEKGLFPSPKEIELDCSCPDRAVMCKHVAAVLYGIGSRLDLDPGLFFVLRKAKVNDLVSETVKETKKDLLNRSKKKSPRIIDEESRNLSDMFGIDLDMDESVSLPMVKPKTPSNPAPKSKKPRAEKSKPGRPKATKVEKSPTRAADTGRKTATAKIKNAAGIETLFRRRTKRHTTAAEIIEKSDMAPQKVRNILSGLIKKGKLERVSRGVYKWVRPEPR</sequence>
<keyword evidence="1" id="KW-0862">Zinc</keyword>
<keyword evidence="1" id="KW-0479">Metal-binding</keyword>
<accession>A0A328FE05</accession>
<feature type="region of interest" description="Disordered" evidence="2">
    <location>
        <begin position="249"/>
        <end position="298"/>
    </location>
</feature>
<proteinExistence type="predicted"/>
<feature type="compositionally biased region" description="Basic and acidic residues" evidence="2">
    <location>
        <begin position="280"/>
        <end position="294"/>
    </location>
</feature>
<dbReference type="GO" id="GO:0008270">
    <property type="term" value="F:zinc ion binding"/>
    <property type="evidence" value="ECO:0007669"/>
    <property type="project" value="UniProtKB-KW"/>
</dbReference>